<organism evidence="1 2">
    <name type="scientific">Rhabditophanes sp. KR3021</name>
    <dbReference type="NCBI Taxonomy" id="114890"/>
    <lineage>
        <taxon>Eukaryota</taxon>
        <taxon>Metazoa</taxon>
        <taxon>Ecdysozoa</taxon>
        <taxon>Nematoda</taxon>
        <taxon>Chromadorea</taxon>
        <taxon>Rhabditida</taxon>
        <taxon>Tylenchina</taxon>
        <taxon>Panagrolaimomorpha</taxon>
        <taxon>Strongyloidoidea</taxon>
        <taxon>Alloionematidae</taxon>
        <taxon>Rhabditophanes</taxon>
    </lineage>
</organism>
<evidence type="ECO:0000313" key="1">
    <source>
        <dbReference type="Proteomes" id="UP000095286"/>
    </source>
</evidence>
<name>A0AC35UH78_9BILA</name>
<reference evidence="2" key="1">
    <citation type="submission" date="2016-11" db="UniProtKB">
        <authorList>
            <consortium name="WormBaseParasite"/>
        </authorList>
    </citation>
    <scope>IDENTIFICATION</scope>
    <source>
        <strain evidence="2">KR3021</strain>
    </source>
</reference>
<sequence>MTVKGTTKLSSVVSETFLWKEYNEAHVGNLKFKNFATDHNDGVRHNNRADNLRICTDKEIPDFQLEYRRTSTI</sequence>
<evidence type="ECO:0000313" key="2">
    <source>
        <dbReference type="WBParaSite" id="RSKR_0001149425.1"/>
    </source>
</evidence>
<accession>A0AC35UH78</accession>
<protein>
    <submittedName>
        <fullName evidence="2">HNHc domain-containing protein</fullName>
    </submittedName>
</protein>
<dbReference type="WBParaSite" id="RSKR_0001149425.1">
    <property type="protein sequence ID" value="RSKR_0001149425.1"/>
    <property type="gene ID" value="RSKR_0001149425"/>
</dbReference>
<dbReference type="Proteomes" id="UP000095286">
    <property type="component" value="Unplaced"/>
</dbReference>
<proteinExistence type="predicted"/>